<comment type="caution">
    <text evidence="1">The sequence shown here is derived from an EMBL/GenBank/DDBJ whole genome shotgun (WGS) entry which is preliminary data.</text>
</comment>
<dbReference type="EMBL" id="BONG01000006">
    <property type="protein sequence ID" value="GIF88050.1"/>
    <property type="molecule type" value="Genomic_DNA"/>
</dbReference>
<sequence>MASNLECVGLGVSDGDGLSALIGQALERAELLGEVAGTSVHAWQDPSGARLVVSTQERTVKDLLPSYAGTPGARLAGLHAVNDEVAVAHVVDADGETLTMLAVEVEQRRLLSAGKQPVDAEAAVVALGVDVTVHADEAAFAASDASLLSPGSEPGEPPAHVVEQGHPWPPRMGPESFISYGVFGPPEQAEAYARLHGTVLSAQRRTVALTGGSFVVARVRTVGFEVDLCLASADTAELPRPGNVIGGTVFLVASVPALAAVTPARRSWLPWRKG</sequence>
<evidence type="ECO:0000313" key="1">
    <source>
        <dbReference type="EMBL" id="GIF88050.1"/>
    </source>
</evidence>
<protein>
    <submittedName>
        <fullName evidence="1">Uncharacterized protein</fullName>
    </submittedName>
</protein>
<proteinExistence type="predicted"/>
<organism evidence="1 2">
    <name type="scientific">Catellatospora chokoriensis</name>
    <dbReference type="NCBI Taxonomy" id="310353"/>
    <lineage>
        <taxon>Bacteria</taxon>
        <taxon>Bacillati</taxon>
        <taxon>Actinomycetota</taxon>
        <taxon>Actinomycetes</taxon>
        <taxon>Micromonosporales</taxon>
        <taxon>Micromonosporaceae</taxon>
        <taxon>Catellatospora</taxon>
    </lineage>
</organism>
<reference evidence="1 2" key="1">
    <citation type="submission" date="2021-01" db="EMBL/GenBank/DDBJ databases">
        <title>Whole genome shotgun sequence of Catellatospora chokoriensis NBRC 107358.</title>
        <authorList>
            <person name="Komaki H."/>
            <person name="Tamura T."/>
        </authorList>
    </citation>
    <scope>NUCLEOTIDE SEQUENCE [LARGE SCALE GENOMIC DNA]</scope>
    <source>
        <strain evidence="1 2">NBRC 107358</strain>
    </source>
</reference>
<accession>A0A8J3JZM6</accession>
<dbReference type="RefSeq" id="WP_191837642.1">
    <property type="nucleotide sequence ID" value="NZ_BAAALB010000049.1"/>
</dbReference>
<name>A0A8J3JZM6_9ACTN</name>
<dbReference type="Proteomes" id="UP000619293">
    <property type="component" value="Unassembled WGS sequence"/>
</dbReference>
<keyword evidence="2" id="KW-1185">Reference proteome</keyword>
<gene>
    <name evidence="1" type="ORF">Cch02nite_14940</name>
</gene>
<dbReference type="AlphaFoldDB" id="A0A8J3JZM6"/>
<evidence type="ECO:0000313" key="2">
    <source>
        <dbReference type="Proteomes" id="UP000619293"/>
    </source>
</evidence>